<evidence type="ECO:0000256" key="1">
    <source>
        <dbReference type="SAM" id="Phobius"/>
    </source>
</evidence>
<reference evidence="2 3" key="1">
    <citation type="journal article" date="2017" name="Genome Biol. Evol.">
        <title>Phytophthora megakarya and P. palmivora, closely related causal agents of cacao black pod rot, underwent increases in genome sizes and gene numbers by different mechanisms.</title>
        <authorList>
            <person name="Ali S.S."/>
            <person name="Shao J."/>
            <person name="Lary D.J."/>
            <person name="Kronmiller B."/>
            <person name="Shen D."/>
            <person name="Strem M.D."/>
            <person name="Amoako-Attah I."/>
            <person name="Akrofi A.Y."/>
            <person name="Begoude B.A."/>
            <person name="Ten Hoopen G.M."/>
            <person name="Coulibaly K."/>
            <person name="Kebe B.I."/>
            <person name="Melnick R.L."/>
            <person name="Guiltinan M.J."/>
            <person name="Tyler B.M."/>
            <person name="Meinhardt L.W."/>
            <person name="Bailey B.A."/>
        </authorList>
    </citation>
    <scope>NUCLEOTIDE SEQUENCE [LARGE SCALE GENOMIC DNA]</scope>
    <source>
        <strain evidence="3">sbr112.9</strain>
    </source>
</reference>
<comment type="caution">
    <text evidence="2">The sequence shown here is derived from an EMBL/GenBank/DDBJ whole genome shotgun (WGS) entry which is preliminary data.</text>
</comment>
<dbReference type="EMBL" id="NCKW01007814">
    <property type="protein sequence ID" value="POM69875.1"/>
    <property type="molecule type" value="Genomic_DNA"/>
</dbReference>
<protein>
    <submittedName>
        <fullName evidence="2">Uncharacterized protein</fullName>
    </submittedName>
</protein>
<gene>
    <name evidence="2" type="ORF">PHPALM_13814</name>
</gene>
<feature type="transmembrane region" description="Helical" evidence="1">
    <location>
        <begin position="12"/>
        <end position="30"/>
    </location>
</feature>
<name>A0A2P4XWF4_9STRA</name>
<sequence>MFPQNKRAHIQLLLPPLGWIQAIVFSTALAHGSKKVKKTGVIIQRYSIQRWVAFKKYHRQLFVAFLDMAIGGGFILHKVIVKRKSERVFHTRRRQLHVELPAVTAVSFPTNQDTDDLMSVPMCNRNHVLCSTTELYKAKSDKSKG</sequence>
<accession>A0A2P4XWF4</accession>
<dbReference type="OrthoDB" id="10545242at2759"/>
<evidence type="ECO:0000313" key="3">
    <source>
        <dbReference type="Proteomes" id="UP000237271"/>
    </source>
</evidence>
<dbReference type="AlphaFoldDB" id="A0A2P4XWF4"/>
<keyword evidence="1" id="KW-0472">Membrane</keyword>
<organism evidence="2 3">
    <name type="scientific">Phytophthora palmivora</name>
    <dbReference type="NCBI Taxonomy" id="4796"/>
    <lineage>
        <taxon>Eukaryota</taxon>
        <taxon>Sar</taxon>
        <taxon>Stramenopiles</taxon>
        <taxon>Oomycota</taxon>
        <taxon>Peronosporomycetes</taxon>
        <taxon>Peronosporales</taxon>
        <taxon>Peronosporaceae</taxon>
        <taxon>Phytophthora</taxon>
    </lineage>
</organism>
<dbReference type="Proteomes" id="UP000237271">
    <property type="component" value="Unassembled WGS sequence"/>
</dbReference>
<evidence type="ECO:0000313" key="2">
    <source>
        <dbReference type="EMBL" id="POM69875.1"/>
    </source>
</evidence>
<keyword evidence="3" id="KW-1185">Reference proteome</keyword>
<proteinExistence type="predicted"/>
<feature type="transmembrane region" description="Helical" evidence="1">
    <location>
        <begin position="61"/>
        <end position="81"/>
    </location>
</feature>
<keyword evidence="1" id="KW-1133">Transmembrane helix</keyword>
<keyword evidence="1" id="KW-0812">Transmembrane</keyword>